<dbReference type="WBParaSite" id="PSAMB.scaffold3225size19200.g20754.t1">
    <property type="protein sequence ID" value="PSAMB.scaffold3225size19200.g20754.t1"/>
    <property type="gene ID" value="PSAMB.scaffold3225size19200.g20754"/>
</dbReference>
<reference evidence="2" key="1">
    <citation type="submission" date="2022-11" db="UniProtKB">
        <authorList>
            <consortium name="WormBaseParasite"/>
        </authorList>
    </citation>
    <scope>IDENTIFICATION</scope>
</reference>
<organism evidence="1 2">
    <name type="scientific">Plectus sambesii</name>
    <dbReference type="NCBI Taxonomy" id="2011161"/>
    <lineage>
        <taxon>Eukaryota</taxon>
        <taxon>Metazoa</taxon>
        <taxon>Ecdysozoa</taxon>
        <taxon>Nematoda</taxon>
        <taxon>Chromadorea</taxon>
        <taxon>Plectida</taxon>
        <taxon>Plectina</taxon>
        <taxon>Plectoidea</taxon>
        <taxon>Plectidae</taxon>
        <taxon>Plectus</taxon>
    </lineage>
</organism>
<name>A0A914W625_9BILA</name>
<protein>
    <submittedName>
        <fullName evidence="2">Uncharacterized protein</fullName>
    </submittedName>
</protein>
<evidence type="ECO:0000313" key="2">
    <source>
        <dbReference type="WBParaSite" id="PSAMB.scaffold3225size19200.g20754.t1"/>
    </source>
</evidence>
<sequence length="233" mass="24694">MGMVCETDGGVAIAAKPKERQFQVVPMPGVFSRGRWKCWDYKDSADTPAFNREERDILEFDARADRAENLVPNAAAVQEEPIFLTPPREVGEHPATSTIMVTSMALHESSPRISQAPSAVSSLTLEAASITIASLPPNISVGGSSDFHRPGTIPPMQSPSLPATVVNTTISSLTSTSYGTTMTMLDATSNWSDMWHVVLESGAHFSAATLVPPSAAALSASSRCGGSQMRGSK</sequence>
<accession>A0A914W625</accession>
<evidence type="ECO:0000313" key="1">
    <source>
        <dbReference type="Proteomes" id="UP000887566"/>
    </source>
</evidence>
<proteinExistence type="predicted"/>
<keyword evidence="1" id="KW-1185">Reference proteome</keyword>
<dbReference type="AlphaFoldDB" id="A0A914W625"/>
<dbReference type="Proteomes" id="UP000887566">
    <property type="component" value="Unplaced"/>
</dbReference>